<dbReference type="EMBL" id="LAZR01007262">
    <property type="protein sequence ID" value="KKM86409.1"/>
    <property type="molecule type" value="Genomic_DNA"/>
</dbReference>
<gene>
    <name evidence="1" type="ORF">LCGC14_1279310</name>
</gene>
<protein>
    <submittedName>
        <fullName evidence="1">Uncharacterized protein</fullName>
    </submittedName>
</protein>
<organism evidence="1">
    <name type="scientific">marine sediment metagenome</name>
    <dbReference type="NCBI Taxonomy" id="412755"/>
    <lineage>
        <taxon>unclassified sequences</taxon>
        <taxon>metagenomes</taxon>
        <taxon>ecological metagenomes</taxon>
    </lineage>
</organism>
<proteinExistence type="predicted"/>
<accession>A0A0F9KVP8</accession>
<dbReference type="AlphaFoldDB" id="A0A0F9KVP8"/>
<evidence type="ECO:0000313" key="1">
    <source>
        <dbReference type="EMBL" id="KKM86409.1"/>
    </source>
</evidence>
<reference evidence="1" key="1">
    <citation type="journal article" date="2015" name="Nature">
        <title>Complex archaea that bridge the gap between prokaryotes and eukaryotes.</title>
        <authorList>
            <person name="Spang A."/>
            <person name="Saw J.H."/>
            <person name="Jorgensen S.L."/>
            <person name="Zaremba-Niedzwiedzka K."/>
            <person name="Martijn J."/>
            <person name="Lind A.E."/>
            <person name="van Eijk R."/>
            <person name="Schleper C."/>
            <person name="Guy L."/>
            <person name="Ettema T.J."/>
        </authorList>
    </citation>
    <scope>NUCLEOTIDE SEQUENCE</scope>
</reference>
<sequence length="388" mass="45609">MLKKCNDCGTVLGKDKKSGYYWCIKCKGVREDYDMKYKICLLGKNTGKGIGKNNFIIKLGEGFTKLGHEVIPIRFGELYDYLQIYDLTECFVDKKEIPLRFISYIHNPDFIMVEQTYNRFDISGVDCPVIYQHREYTHFPDIENPDILLGSYPNRLEVFEYYYPNQYSKIPYCDDNFVATNPNMFDPNKKKIIKGITMIGWVTNPFNFADANGLFNRMIVEDQVGFYQDCIKKGYITYIKGGKFERYRELLEQCEAVLIDGGYINAFGRRLFEAMACKTLCIIRVHNTKTRDIFKKMGLTEDMCYFIYEPEDIQDIYDTRDGIENPKKVERAYEWMMNNHTYEIRAKETIEKFEDYKSGTRKCPKFMGYAPHADIKIIDGKVIYTDLI</sequence>
<name>A0A0F9KVP8_9ZZZZ</name>
<comment type="caution">
    <text evidence="1">The sequence shown here is derived from an EMBL/GenBank/DDBJ whole genome shotgun (WGS) entry which is preliminary data.</text>
</comment>